<reference evidence="4" key="3">
    <citation type="submission" date="2025-08" db="UniProtKB">
        <authorList>
            <consortium name="Ensembl"/>
        </authorList>
    </citation>
    <scope>IDENTIFICATION</scope>
    <source>
        <strain evidence="4">HSOK</strain>
    </source>
</reference>
<reference evidence="4" key="4">
    <citation type="submission" date="2025-09" db="UniProtKB">
        <authorList>
            <consortium name="Ensembl"/>
        </authorList>
    </citation>
    <scope>IDENTIFICATION</scope>
    <source>
        <strain evidence="4">HSOK</strain>
    </source>
</reference>
<evidence type="ECO:0000313" key="5">
    <source>
        <dbReference type="Proteomes" id="UP000265200"/>
    </source>
</evidence>
<dbReference type="InterPro" id="IPR048839">
    <property type="entry name" value="SPATA2_PUB-like"/>
</dbReference>
<feature type="domain" description="Spermatogenesis-associated protein 2 PUB-like" evidence="3">
    <location>
        <begin position="86"/>
        <end position="211"/>
    </location>
</feature>
<evidence type="ECO:0000256" key="1">
    <source>
        <dbReference type="ARBA" id="ARBA00038142"/>
    </source>
</evidence>
<dbReference type="Ensembl" id="ENSORLT00015010941.1">
    <property type="protein sequence ID" value="ENSORLP00015002454.1"/>
    <property type="gene ID" value="ENSORLG00015003119.1"/>
</dbReference>
<dbReference type="Pfam" id="PF21388">
    <property type="entry name" value="SPATA2_PUB-like"/>
    <property type="match status" value="1"/>
</dbReference>
<dbReference type="Proteomes" id="UP000265200">
    <property type="component" value="Chromosome 6"/>
</dbReference>
<sequence length="489" mass="55065">MQSVLVKPGNLVRVYDHCLEQQILERGSSLPCTDEKIWRQVEEMLKNGDARDTHCLGLDPLRVMEDSLKASAAITARGRRVKVRVGLKDLAKVFEFLEQASLNLYLGPWRKEYKVIKMYSGRFTHYVRPVLSMPQIETLFGLLGYKYGLSEPEQLLLQPSRVNPSSLNQFLHLSCAFFIARCECRLLWAALRNHPSGAQWELSVVNERQRGNTLQVSPSCNRSVALENTVKRFDVKQPLVEQTDLEEDLYRDEDTDGTKDVDVSDMKTSASSAWPVQKSLSPTLQLETLRGSAATKGPGKWSFEESDKMDSLEMNMPLDDKGEPETNRSCSCLNSPDLVLMKCFTCNTLHNFSCDYLQMCQRQHRVDYAIERPNGSIEGSAADSPPGDNPDAPLLKPISFHPCCDLTKGDPQVLCRSCNVFHSASCGDADLCQDQHDFCPLGVCFCGKACSRNPMVLCRYCGREYCKDCWYRRPVACICGQTYDQSTAV</sequence>
<proteinExistence type="inferred from homology"/>
<evidence type="ECO:0000313" key="4">
    <source>
        <dbReference type="Ensembl" id="ENSORLP00015002454.1"/>
    </source>
</evidence>
<evidence type="ECO:0000259" key="3">
    <source>
        <dbReference type="Pfam" id="PF21388"/>
    </source>
</evidence>
<accession>A0A3P9H4P3</accession>
<evidence type="ECO:0000256" key="2">
    <source>
        <dbReference type="SAM" id="MobiDB-lite"/>
    </source>
</evidence>
<dbReference type="PANTHER" id="PTHR15326">
    <property type="entry name" value="SPERMATOGENESIS-ASSOCIATED PROTEIN 2/TAMOZHENNIC"/>
    <property type="match status" value="1"/>
</dbReference>
<name>A0A3P9H4P3_ORYLA</name>
<comment type="similarity">
    <text evidence="1">Belongs to the SPATA2 family.</text>
</comment>
<feature type="region of interest" description="Disordered" evidence="2">
    <location>
        <begin position="251"/>
        <end position="270"/>
    </location>
</feature>
<reference key="1">
    <citation type="journal article" date="2007" name="Nature">
        <title>The medaka draft genome and insights into vertebrate genome evolution.</title>
        <authorList>
            <person name="Kasahara M."/>
            <person name="Naruse K."/>
            <person name="Sasaki S."/>
            <person name="Nakatani Y."/>
            <person name="Qu W."/>
            <person name="Ahsan B."/>
            <person name="Yamada T."/>
            <person name="Nagayasu Y."/>
            <person name="Doi K."/>
            <person name="Kasai Y."/>
            <person name="Jindo T."/>
            <person name="Kobayashi D."/>
            <person name="Shimada A."/>
            <person name="Toyoda A."/>
            <person name="Kuroki Y."/>
            <person name="Fujiyama A."/>
            <person name="Sasaki T."/>
            <person name="Shimizu A."/>
            <person name="Asakawa S."/>
            <person name="Shimizu N."/>
            <person name="Hashimoto S."/>
            <person name="Yang J."/>
            <person name="Lee Y."/>
            <person name="Matsushima K."/>
            <person name="Sugano S."/>
            <person name="Sakaizumi M."/>
            <person name="Narita T."/>
            <person name="Ohishi K."/>
            <person name="Haga S."/>
            <person name="Ohta F."/>
            <person name="Nomoto H."/>
            <person name="Nogata K."/>
            <person name="Morishita T."/>
            <person name="Endo T."/>
            <person name="Shin-I T."/>
            <person name="Takeda H."/>
            <person name="Morishita S."/>
            <person name="Kohara Y."/>
        </authorList>
    </citation>
    <scope>NUCLEOTIDE SEQUENCE [LARGE SCALE GENOMIC DNA]</scope>
    <source>
        <strain>Hd-rR</strain>
    </source>
</reference>
<dbReference type="InterPro" id="IPR036339">
    <property type="entry name" value="PUB-like_dom_sf"/>
</dbReference>
<reference evidence="4 5" key="2">
    <citation type="submission" date="2017-04" db="EMBL/GenBank/DDBJ databases">
        <title>CpG methylation of centromeres and impact of large insertions on vertebrate speciation.</title>
        <authorList>
            <person name="Ichikawa K."/>
            <person name="Yoshimura J."/>
            <person name="Morishita S."/>
        </authorList>
    </citation>
    <scope>NUCLEOTIDE SEQUENCE</scope>
    <source>
        <strain evidence="4 5">HSOK</strain>
    </source>
</reference>
<dbReference type="SUPFAM" id="SSF143503">
    <property type="entry name" value="PUG domain-like"/>
    <property type="match status" value="1"/>
</dbReference>
<protein>
    <recommendedName>
        <fullName evidence="3">Spermatogenesis-associated protein 2 PUB-like domain-containing protein</fullName>
    </recommendedName>
</protein>
<dbReference type="Gene3D" id="1.20.58.2190">
    <property type="match status" value="1"/>
</dbReference>
<organism evidence="4 5">
    <name type="scientific">Oryzias latipes</name>
    <name type="common">Japanese rice fish</name>
    <name type="synonym">Japanese killifish</name>
    <dbReference type="NCBI Taxonomy" id="8090"/>
    <lineage>
        <taxon>Eukaryota</taxon>
        <taxon>Metazoa</taxon>
        <taxon>Chordata</taxon>
        <taxon>Craniata</taxon>
        <taxon>Vertebrata</taxon>
        <taxon>Euteleostomi</taxon>
        <taxon>Actinopterygii</taxon>
        <taxon>Neopterygii</taxon>
        <taxon>Teleostei</taxon>
        <taxon>Neoteleostei</taxon>
        <taxon>Acanthomorphata</taxon>
        <taxon>Ovalentaria</taxon>
        <taxon>Atherinomorphae</taxon>
        <taxon>Beloniformes</taxon>
        <taxon>Adrianichthyidae</taxon>
        <taxon>Oryziinae</taxon>
        <taxon>Oryzias</taxon>
    </lineage>
</organism>
<feature type="compositionally biased region" description="Basic and acidic residues" evidence="2">
    <location>
        <begin position="256"/>
        <end position="265"/>
    </location>
</feature>
<dbReference type="AlphaFoldDB" id="A0A3P9H4P3"/>
<dbReference type="PANTHER" id="PTHR15326:SF7">
    <property type="entry name" value="SPERMATOGENESIS-ASSOCIATED PROTEIN 2-LIKE PROTEIN"/>
    <property type="match status" value="1"/>
</dbReference>